<dbReference type="VEuPathDB" id="AmoebaDB:NAEGRDRAFT_51122"/>
<evidence type="ECO:0000313" key="2">
    <source>
        <dbReference type="Proteomes" id="UP000006671"/>
    </source>
</evidence>
<dbReference type="GeneID" id="8862451"/>
<accession>D2VP03</accession>
<reference evidence="1 2" key="1">
    <citation type="journal article" date="2010" name="Cell">
        <title>The genome of Naegleria gruberi illuminates early eukaryotic versatility.</title>
        <authorList>
            <person name="Fritz-Laylin L.K."/>
            <person name="Prochnik S.E."/>
            <person name="Ginger M.L."/>
            <person name="Dacks J.B."/>
            <person name="Carpenter M.L."/>
            <person name="Field M.C."/>
            <person name="Kuo A."/>
            <person name="Paredez A."/>
            <person name="Chapman J."/>
            <person name="Pham J."/>
            <person name="Shu S."/>
            <person name="Neupane R."/>
            <person name="Cipriano M."/>
            <person name="Mancuso J."/>
            <person name="Tu H."/>
            <person name="Salamov A."/>
            <person name="Lindquist E."/>
            <person name="Shapiro H."/>
            <person name="Lucas S."/>
            <person name="Grigoriev I.V."/>
            <person name="Cande W.Z."/>
            <person name="Fulton C."/>
            <person name="Rokhsar D.S."/>
            <person name="Dawson S.C."/>
        </authorList>
    </citation>
    <scope>NUCLEOTIDE SEQUENCE [LARGE SCALE GENOMIC DNA]</scope>
    <source>
        <strain evidence="1 2">NEG-M</strain>
    </source>
</reference>
<gene>
    <name evidence="1" type="ORF">NAEGRDRAFT_51122</name>
</gene>
<dbReference type="KEGG" id="ngr:NAEGRDRAFT_51122"/>
<dbReference type="Proteomes" id="UP000006671">
    <property type="component" value="Unassembled WGS sequence"/>
</dbReference>
<keyword evidence="2" id="KW-1185">Reference proteome</keyword>
<sequence>MQRSQQQQTIKLTKAKQKKTISSERLPTETFISIVRDCVKLQLDIRPLQFKKKISNGTRDFLCDKVKNSKAVCREINRGDNVMMNIIFTCQDSQPIIPNYIKGVTSYIEKHKISYPDKIMSIDTLRIDIEFPYHNSITEVAKKINLHEEESLINSLITIIDKDDHQVYFKMKTNYCNEDKEHLYRYIVIGKMDQSEHAFIFDVSDFINICGINGGIPKNLKKIYDLCMPKDLVQYFEKNGCSSTNSDTSVRRVGFGMFFRSDTRPRRERFGQYYRPCWESDGSVAALVNSYSRNGDYGIQILAQGAREFHPTEYSGEIDVGYYKFKMGWCRFTSFQSAQHYTCKLIQEVKNS</sequence>
<dbReference type="AlphaFoldDB" id="D2VP03"/>
<dbReference type="RefSeq" id="XP_002674255.1">
    <property type="nucleotide sequence ID" value="XM_002674209.1"/>
</dbReference>
<dbReference type="EMBL" id="GG738885">
    <property type="protein sequence ID" value="EFC41511.1"/>
    <property type="molecule type" value="Genomic_DNA"/>
</dbReference>
<evidence type="ECO:0000313" key="1">
    <source>
        <dbReference type="EMBL" id="EFC41511.1"/>
    </source>
</evidence>
<dbReference type="InParanoid" id="D2VP03"/>
<organism evidence="2">
    <name type="scientific">Naegleria gruberi</name>
    <name type="common">Amoeba</name>
    <dbReference type="NCBI Taxonomy" id="5762"/>
    <lineage>
        <taxon>Eukaryota</taxon>
        <taxon>Discoba</taxon>
        <taxon>Heterolobosea</taxon>
        <taxon>Tetramitia</taxon>
        <taxon>Eutetramitia</taxon>
        <taxon>Vahlkampfiidae</taxon>
        <taxon>Naegleria</taxon>
    </lineage>
</organism>
<proteinExistence type="predicted"/>
<name>D2VP03_NAEGR</name>
<protein>
    <submittedName>
        <fullName evidence="1">Predicted protein</fullName>
    </submittedName>
</protein>